<organism evidence="2 3">
    <name type="scientific">Vitis rotundifolia</name>
    <name type="common">Muscadine grape</name>
    <dbReference type="NCBI Taxonomy" id="103349"/>
    <lineage>
        <taxon>Eukaryota</taxon>
        <taxon>Viridiplantae</taxon>
        <taxon>Streptophyta</taxon>
        <taxon>Embryophyta</taxon>
        <taxon>Tracheophyta</taxon>
        <taxon>Spermatophyta</taxon>
        <taxon>Magnoliopsida</taxon>
        <taxon>eudicotyledons</taxon>
        <taxon>Gunneridae</taxon>
        <taxon>Pentapetalae</taxon>
        <taxon>rosids</taxon>
        <taxon>Vitales</taxon>
        <taxon>Vitaceae</taxon>
        <taxon>Viteae</taxon>
        <taxon>Vitis</taxon>
    </lineage>
</organism>
<keyword evidence="3" id="KW-1185">Reference proteome</keyword>
<dbReference type="EMBL" id="JARBHA010000006">
    <property type="protein sequence ID" value="KAJ9699166.1"/>
    <property type="molecule type" value="Genomic_DNA"/>
</dbReference>
<sequence length="96" mass="11108">MIARLNSNSFNSTSFLNCTKHQCSEEPQVIEAKRRRTNTEGSGFCCDIFRFSKRNDADLAGWEQGEVEDSRAVPERENRRPENQRELVGKSRKMLI</sequence>
<feature type="compositionally biased region" description="Basic and acidic residues" evidence="1">
    <location>
        <begin position="68"/>
        <end position="89"/>
    </location>
</feature>
<evidence type="ECO:0000313" key="3">
    <source>
        <dbReference type="Proteomes" id="UP001168098"/>
    </source>
</evidence>
<gene>
    <name evidence="2" type="ORF">PVL29_007991</name>
</gene>
<reference evidence="2 3" key="1">
    <citation type="journal article" date="2023" name="BMC Biotechnol.">
        <title>Vitis rotundifolia cv Carlos genome sequencing.</title>
        <authorList>
            <person name="Huff M."/>
            <person name="Hulse-Kemp A."/>
            <person name="Scheffler B."/>
            <person name="Youngblood R."/>
            <person name="Simpson S."/>
            <person name="Babiker E."/>
            <person name="Staton M."/>
        </authorList>
    </citation>
    <scope>NUCLEOTIDE SEQUENCE [LARGE SCALE GENOMIC DNA]</scope>
    <source>
        <tissue evidence="2">Leaf</tissue>
    </source>
</reference>
<name>A0AA39A1J4_VITRO</name>
<evidence type="ECO:0000256" key="1">
    <source>
        <dbReference type="SAM" id="MobiDB-lite"/>
    </source>
</evidence>
<evidence type="ECO:0000313" key="2">
    <source>
        <dbReference type="EMBL" id="KAJ9699166.1"/>
    </source>
</evidence>
<dbReference type="Proteomes" id="UP001168098">
    <property type="component" value="Unassembled WGS sequence"/>
</dbReference>
<protein>
    <submittedName>
        <fullName evidence="2">Uncharacterized protein</fullName>
    </submittedName>
</protein>
<comment type="caution">
    <text evidence="2">The sequence shown here is derived from an EMBL/GenBank/DDBJ whole genome shotgun (WGS) entry which is preliminary data.</text>
</comment>
<feature type="region of interest" description="Disordered" evidence="1">
    <location>
        <begin position="62"/>
        <end position="96"/>
    </location>
</feature>
<accession>A0AA39A1J4</accession>
<dbReference type="AlphaFoldDB" id="A0AA39A1J4"/>
<proteinExistence type="predicted"/>